<dbReference type="AlphaFoldDB" id="A0A4D6MPT2"/>
<evidence type="ECO:0000313" key="3">
    <source>
        <dbReference type="Proteomes" id="UP000501690"/>
    </source>
</evidence>
<dbReference type="GO" id="GO:0080188">
    <property type="term" value="P:gene silencing by siRNA-directed DNA methylation"/>
    <property type="evidence" value="ECO:0007669"/>
    <property type="project" value="TreeGrafter"/>
</dbReference>
<evidence type="ECO:0000256" key="1">
    <source>
        <dbReference type="ARBA" id="ARBA00022737"/>
    </source>
</evidence>
<dbReference type="Gene3D" id="1.25.40.10">
    <property type="entry name" value="Tetratricopeptide repeat domain"/>
    <property type="match status" value="1"/>
</dbReference>
<dbReference type="GO" id="GO:0000244">
    <property type="term" value="P:spliceosomal tri-snRNP complex assembly"/>
    <property type="evidence" value="ECO:0007669"/>
    <property type="project" value="TreeGrafter"/>
</dbReference>
<dbReference type="EMBL" id="CP039352">
    <property type="protein sequence ID" value="QCE03048.1"/>
    <property type="molecule type" value="Genomic_DNA"/>
</dbReference>
<keyword evidence="1" id="KW-0677">Repeat</keyword>
<dbReference type="InterPro" id="IPR011990">
    <property type="entry name" value="TPR-like_helical_dom_sf"/>
</dbReference>
<dbReference type="PANTHER" id="PTHR11246">
    <property type="entry name" value="PRE-MRNA SPLICING FACTOR"/>
    <property type="match status" value="1"/>
</dbReference>
<dbReference type="GO" id="GO:2000636">
    <property type="term" value="P:positive regulation of primary miRNA processing"/>
    <property type="evidence" value="ECO:0007669"/>
    <property type="project" value="TreeGrafter"/>
</dbReference>
<sequence>MHPPGWIVAARLEELAGKLQATRQLIQKGCKECPKNGDVWLEHIPDSVRLWKAVVKLANEEDARLLLLRAVECCPLHVELWLTLTRLMIWVFHKITGIWMVLELTHIPSSTRLGKQCM</sequence>
<evidence type="ECO:0000313" key="2">
    <source>
        <dbReference type="EMBL" id="QCE03048.1"/>
    </source>
</evidence>
<keyword evidence="3" id="KW-1185">Reference proteome</keyword>
<name>A0A4D6MPT2_VIGUN</name>
<dbReference type="GO" id="GO:0046540">
    <property type="term" value="C:U4/U6 x U5 tri-snRNP complex"/>
    <property type="evidence" value="ECO:0007669"/>
    <property type="project" value="TreeGrafter"/>
</dbReference>
<dbReference type="SUPFAM" id="SSF48452">
    <property type="entry name" value="TPR-like"/>
    <property type="match status" value="1"/>
</dbReference>
<reference evidence="2 3" key="1">
    <citation type="submission" date="2019-04" db="EMBL/GenBank/DDBJ databases">
        <title>An improved genome assembly and genetic linkage map for asparagus bean, Vigna unguiculata ssp. sesquipedialis.</title>
        <authorList>
            <person name="Xia Q."/>
            <person name="Zhang R."/>
            <person name="Dong Y."/>
        </authorList>
    </citation>
    <scope>NUCLEOTIDE SEQUENCE [LARGE SCALE GENOMIC DNA]</scope>
    <source>
        <tissue evidence="2">Leaf</tissue>
    </source>
</reference>
<organism evidence="2 3">
    <name type="scientific">Vigna unguiculata</name>
    <name type="common">Cowpea</name>
    <dbReference type="NCBI Taxonomy" id="3917"/>
    <lineage>
        <taxon>Eukaryota</taxon>
        <taxon>Viridiplantae</taxon>
        <taxon>Streptophyta</taxon>
        <taxon>Embryophyta</taxon>
        <taxon>Tracheophyta</taxon>
        <taxon>Spermatophyta</taxon>
        <taxon>Magnoliopsida</taxon>
        <taxon>eudicotyledons</taxon>
        <taxon>Gunneridae</taxon>
        <taxon>Pentapetalae</taxon>
        <taxon>rosids</taxon>
        <taxon>fabids</taxon>
        <taxon>Fabales</taxon>
        <taxon>Fabaceae</taxon>
        <taxon>Papilionoideae</taxon>
        <taxon>50 kb inversion clade</taxon>
        <taxon>NPAAA clade</taxon>
        <taxon>indigoferoid/millettioid clade</taxon>
        <taxon>Phaseoleae</taxon>
        <taxon>Vigna</taxon>
    </lineage>
</organism>
<gene>
    <name evidence="2" type="ORF">DEO72_LG8g1067</name>
</gene>
<dbReference type="GO" id="GO:0071013">
    <property type="term" value="C:catalytic step 2 spliceosome"/>
    <property type="evidence" value="ECO:0007669"/>
    <property type="project" value="TreeGrafter"/>
</dbReference>
<dbReference type="PANTHER" id="PTHR11246:SF1">
    <property type="entry name" value="PRE-MRNA-PROCESSING FACTOR 6"/>
    <property type="match status" value="1"/>
</dbReference>
<accession>A0A4D6MPT2</accession>
<protein>
    <submittedName>
        <fullName evidence="2">Pre-mRNA-processing factor 6</fullName>
    </submittedName>
</protein>
<dbReference type="Proteomes" id="UP000501690">
    <property type="component" value="Linkage Group LG8"/>
</dbReference>
<dbReference type="InterPro" id="IPR045075">
    <property type="entry name" value="Syf1-like"/>
</dbReference>
<proteinExistence type="predicted"/>